<dbReference type="Pfam" id="PF02873">
    <property type="entry name" value="MurB_C"/>
    <property type="match status" value="1"/>
</dbReference>
<evidence type="ECO:0000256" key="3">
    <source>
        <dbReference type="ARBA" id="ARBA00004496"/>
    </source>
</evidence>
<evidence type="ECO:0000256" key="7">
    <source>
        <dbReference type="ARBA" id="ARBA00022490"/>
    </source>
</evidence>
<dbReference type="InterPro" id="IPR011601">
    <property type="entry name" value="MurB_C"/>
</dbReference>
<dbReference type="NCBIfam" id="NF000755">
    <property type="entry name" value="PRK00046.1"/>
    <property type="match status" value="1"/>
</dbReference>
<keyword evidence="12 19" id="KW-0133">Cell shape</keyword>
<dbReference type="NCBIfam" id="TIGR00179">
    <property type="entry name" value="murB"/>
    <property type="match status" value="1"/>
</dbReference>
<dbReference type="KEGG" id="abas:ACPOL_0149"/>
<dbReference type="InterPro" id="IPR016169">
    <property type="entry name" value="FAD-bd_PCMH_sub2"/>
</dbReference>
<name>A0A2Z5FSU2_9BACT</name>
<keyword evidence="9 19" id="KW-0285">Flavoprotein</keyword>
<evidence type="ECO:0000256" key="18">
    <source>
        <dbReference type="ARBA" id="ARBA00048914"/>
    </source>
</evidence>
<evidence type="ECO:0000256" key="14">
    <source>
        <dbReference type="ARBA" id="ARBA00023002"/>
    </source>
</evidence>
<dbReference type="AlphaFoldDB" id="A0A2Z5FSU2"/>
<evidence type="ECO:0000256" key="19">
    <source>
        <dbReference type="HAMAP-Rule" id="MF_00037"/>
    </source>
</evidence>
<dbReference type="Proteomes" id="UP000253606">
    <property type="component" value="Chromosome"/>
</dbReference>
<dbReference type="OrthoDB" id="9804753at2"/>
<comment type="cofactor">
    <cofactor evidence="1 19">
        <name>FAD</name>
        <dbReference type="ChEBI" id="CHEBI:57692"/>
    </cofactor>
</comment>
<feature type="active site" description="Proton donor" evidence="19">
    <location>
        <position position="241"/>
    </location>
</feature>
<evidence type="ECO:0000313" key="21">
    <source>
        <dbReference type="EMBL" id="AXC09534.1"/>
    </source>
</evidence>
<dbReference type="InterPro" id="IPR003170">
    <property type="entry name" value="MurB"/>
</dbReference>
<keyword evidence="13 19" id="KW-0573">Peptidoglycan synthesis</keyword>
<comment type="pathway">
    <text evidence="4 19">Cell wall biogenesis; peptidoglycan biosynthesis.</text>
</comment>
<dbReference type="NCBIfam" id="NF010478">
    <property type="entry name" value="PRK13903.1"/>
    <property type="match status" value="1"/>
</dbReference>
<dbReference type="Gene3D" id="3.30.465.10">
    <property type="match status" value="1"/>
</dbReference>
<dbReference type="SUPFAM" id="SSF56176">
    <property type="entry name" value="FAD-binding/transporter-associated domain-like"/>
    <property type="match status" value="1"/>
</dbReference>
<comment type="catalytic activity">
    <reaction evidence="18 19">
        <text>UDP-N-acetyl-alpha-D-muramate + NADP(+) = UDP-N-acetyl-3-O-(1-carboxyvinyl)-alpha-D-glucosamine + NADPH + H(+)</text>
        <dbReference type="Rhea" id="RHEA:12248"/>
        <dbReference type="ChEBI" id="CHEBI:15378"/>
        <dbReference type="ChEBI" id="CHEBI:57783"/>
        <dbReference type="ChEBI" id="CHEBI:58349"/>
        <dbReference type="ChEBI" id="CHEBI:68483"/>
        <dbReference type="ChEBI" id="CHEBI:70757"/>
        <dbReference type="EC" id="1.3.1.98"/>
    </reaction>
</comment>
<accession>A0A2Z5FSU2</accession>
<evidence type="ECO:0000256" key="16">
    <source>
        <dbReference type="ARBA" id="ARBA00023316"/>
    </source>
</evidence>
<keyword evidence="8 19" id="KW-0132">Cell division</keyword>
<dbReference type="PROSITE" id="PS51387">
    <property type="entry name" value="FAD_PCMH"/>
    <property type="match status" value="1"/>
</dbReference>
<proteinExistence type="inferred from homology"/>
<dbReference type="GO" id="GO:0009252">
    <property type="term" value="P:peptidoglycan biosynthetic process"/>
    <property type="evidence" value="ECO:0007669"/>
    <property type="project" value="UniProtKB-UniRule"/>
</dbReference>
<feature type="active site" evidence="19">
    <location>
        <position position="341"/>
    </location>
</feature>
<dbReference type="InterPro" id="IPR006094">
    <property type="entry name" value="Oxid_FAD_bind_N"/>
</dbReference>
<dbReference type="Pfam" id="PF01565">
    <property type="entry name" value="FAD_binding_4"/>
    <property type="match status" value="1"/>
</dbReference>
<keyword evidence="22" id="KW-1185">Reference proteome</keyword>
<keyword evidence="10 19" id="KW-0274">FAD</keyword>
<evidence type="ECO:0000256" key="12">
    <source>
        <dbReference type="ARBA" id="ARBA00022960"/>
    </source>
</evidence>
<keyword evidence="16 19" id="KW-0961">Cell wall biogenesis/degradation</keyword>
<keyword evidence="7 19" id="KW-0963">Cytoplasm</keyword>
<dbReference type="InterPro" id="IPR036318">
    <property type="entry name" value="FAD-bd_PCMH-like_sf"/>
</dbReference>
<dbReference type="InterPro" id="IPR016167">
    <property type="entry name" value="FAD-bd_PCMH_sub1"/>
</dbReference>
<sequence>MEFLQNVPLAPFTTLQIGGQAAWFAEAASEVEVMEAVEFARLRALRLFVLGGGSNLLVSDEGFPGLVLRIALKGIKESFEDDKLIVRAGAGEDWDGFVDQTIALDCAGIECLAGIPGTIGGTPVQNVGAYGQEVSQTIRMVRALDLDTLGLVEFTNAECGFGYRQSIFNTSARGKYIVTQVEYEVTPGAPPTLTYADLKRRFPDAGEPPSVAKVASTVRAIRREKGMLLVEGDPDTASAGSFFKNPIIEQSELERIRAAVPANTAIPSYPAGDGKVKLAAAWLLEQTGFTKGYGSGRVGISSRHTLALINRGGATAAEVLGFSNEIVAKVEARFGVRLEREPVFLE</sequence>
<evidence type="ECO:0000259" key="20">
    <source>
        <dbReference type="PROSITE" id="PS51387"/>
    </source>
</evidence>
<feature type="active site" evidence="19">
    <location>
        <position position="164"/>
    </location>
</feature>
<evidence type="ECO:0000256" key="4">
    <source>
        <dbReference type="ARBA" id="ARBA00004752"/>
    </source>
</evidence>
<comment type="subcellular location">
    <subcellularLocation>
        <location evidence="3 19">Cytoplasm</location>
    </subcellularLocation>
</comment>
<evidence type="ECO:0000256" key="5">
    <source>
        <dbReference type="ARBA" id="ARBA00012518"/>
    </source>
</evidence>
<evidence type="ECO:0000256" key="13">
    <source>
        <dbReference type="ARBA" id="ARBA00022984"/>
    </source>
</evidence>
<keyword evidence="11 19" id="KW-0521">NADP</keyword>
<dbReference type="Gene3D" id="3.30.43.10">
    <property type="entry name" value="Uridine Diphospho-n-acetylenolpyruvylglucosamine Reductase, domain 2"/>
    <property type="match status" value="1"/>
</dbReference>
<dbReference type="EMBL" id="CP030840">
    <property type="protein sequence ID" value="AXC09534.1"/>
    <property type="molecule type" value="Genomic_DNA"/>
</dbReference>
<dbReference type="GO" id="GO:0071555">
    <property type="term" value="P:cell wall organization"/>
    <property type="evidence" value="ECO:0007669"/>
    <property type="project" value="UniProtKB-KW"/>
</dbReference>
<reference evidence="21 22" key="1">
    <citation type="journal article" date="2018" name="Front. Microbiol.">
        <title>Hydrolytic Capabilities as a Key to Environmental Success: Chitinolytic and Cellulolytic Acidobacteria From Acidic Sub-arctic Soils and Boreal Peatlands.</title>
        <authorList>
            <person name="Belova S.E."/>
            <person name="Ravin N.V."/>
            <person name="Pankratov T.A."/>
            <person name="Rakitin A.L."/>
            <person name="Ivanova A.A."/>
            <person name="Beletsky A.V."/>
            <person name="Mardanov A.V."/>
            <person name="Sinninghe Damste J.S."/>
            <person name="Dedysh S.N."/>
        </authorList>
    </citation>
    <scope>NUCLEOTIDE SEQUENCE [LARGE SCALE GENOMIC DNA]</scope>
    <source>
        <strain evidence="21 22">SBC82</strain>
    </source>
</reference>
<dbReference type="GO" id="GO:0008762">
    <property type="term" value="F:UDP-N-acetylmuramate dehydrogenase activity"/>
    <property type="evidence" value="ECO:0007669"/>
    <property type="project" value="UniProtKB-UniRule"/>
</dbReference>
<organism evidence="21 22">
    <name type="scientific">Acidisarcina polymorpha</name>
    <dbReference type="NCBI Taxonomy" id="2211140"/>
    <lineage>
        <taxon>Bacteria</taxon>
        <taxon>Pseudomonadati</taxon>
        <taxon>Acidobacteriota</taxon>
        <taxon>Terriglobia</taxon>
        <taxon>Terriglobales</taxon>
        <taxon>Acidobacteriaceae</taxon>
        <taxon>Acidisarcina</taxon>
    </lineage>
</organism>
<protein>
    <recommendedName>
        <fullName evidence="6 19">UDP-N-acetylenolpyruvoylglucosamine reductase</fullName>
        <ecNumber evidence="5 19">1.3.1.98</ecNumber>
    </recommendedName>
    <alternativeName>
        <fullName evidence="17 19">UDP-N-acetylmuramate dehydrogenase</fullName>
    </alternativeName>
</protein>
<dbReference type="PANTHER" id="PTHR21071">
    <property type="entry name" value="UDP-N-ACETYLENOLPYRUVOYLGLUCOSAMINE REDUCTASE"/>
    <property type="match status" value="1"/>
</dbReference>
<keyword evidence="14 19" id="KW-0560">Oxidoreductase</keyword>
<comment type="function">
    <text evidence="2 19">Cell wall formation.</text>
</comment>
<evidence type="ECO:0000256" key="1">
    <source>
        <dbReference type="ARBA" id="ARBA00001974"/>
    </source>
</evidence>
<evidence type="ECO:0000256" key="17">
    <source>
        <dbReference type="ARBA" id="ARBA00031026"/>
    </source>
</evidence>
<dbReference type="Gene3D" id="3.90.78.10">
    <property type="entry name" value="UDP-N-acetylenolpyruvoylglucosamine reductase, C-terminal domain"/>
    <property type="match status" value="1"/>
</dbReference>
<evidence type="ECO:0000256" key="8">
    <source>
        <dbReference type="ARBA" id="ARBA00022618"/>
    </source>
</evidence>
<dbReference type="InterPro" id="IPR036635">
    <property type="entry name" value="MurB_C_sf"/>
</dbReference>
<dbReference type="UniPathway" id="UPA00219"/>
<evidence type="ECO:0000256" key="10">
    <source>
        <dbReference type="ARBA" id="ARBA00022827"/>
    </source>
</evidence>
<dbReference type="HAMAP" id="MF_00037">
    <property type="entry name" value="MurB"/>
    <property type="match status" value="1"/>
</dbReference>
<evidence type="ECO:0000256" key="11">
    <source>
        <dbReference type="ARBA" id="ARBA00022857"/>
    </source>
</evidence>
<dbReference type="EC" id="1.3.1.98" evidence="5 19"/>
<evidence type="ECO:0000256" key="2">
    <source>
        <dbReference type="ARBA" id="ARBA00003921"/>
    </source>
</evidence>
<dbReference type="SUPFAM" id="SSF56194">
    <property type="entry name" value="Uridine diphospho-N-Acetylenolpyruvylglucosamine reductase, MurB, C-terminal domain"/>
    <property type="match status" value="1"/>
</dbReference>
<dbReference type="GO" id="GO:0051301">
    <property type="term" value="P:cell division"/>
    <property type="evidence" value="ECO:0007669"/>
    <property type="project" value="UniProtKB-KW"/>
</dbReference>
<dbReference type="InterPro" id="IPR016166">
    <property type="entry name" value="FAD-bd_PCMH"/>
</dbReference>
<evidence type="ECO:0000256" key="6">
    <source>
        <dbReference type="ARBA" id="ARBA00015188"/>
    </source>
</evidence>
<dbReference type="GO" id="GO:0071949">
    <property type="term" value="F:FAD binding"/>
    <property type="evidence" value="ECO:0007669"/>
    <property type="project" value="InterPro"/>
</dbReference>
<evidence type="ECO:0000256" key="9">
    <source>
        <dbReference type="ARBA" id="ARBA00022630"/>
    </source>
</evidence>
<comment type="similarity">
    <text evidence="19">Belongs to the MurB family.</text>
</comment>
<evidence type="ECO:0000313" key="22">
    <source>
        <dbReference type="Proteomes" id="UP000253606"/>
    </source>
</evidence>
<dbReference type="GO" id="GO:0005829">
    <property type="term" value="C:cytosol"/>
    <property type="evidence" value="ECO:0007669"/>
    <property type="project" value="TreeGrafter"/>
</dbReference>
<dbReference type="PANTHER" id="PTHR21071:SF4">
    <property type="entry name" value="UDP-N-ACETYLENOLPYRUVOYLGLUCOSAMINE REDUCTASE"/>
    <property type="match status" value="1"/>
</dbReference>
<keyword evidence="15 19" id="KW-0131">Cell cycle</keyword>
<dbReference type="GO" id="GO:0008360">
    <property type="term" value="P:regulation of cell shape"/>
    <property type="evidence" value="ECO:0007669"/>
    <property type="project" value="UniProtKB-KW"/>
</dbReference>
<feature type="domain" description="FAD-binding PCMH-type" evidence="20">
    <location>
        <begin position="16"/>
        <end position="188"/>
    </location>
</feature>
<evidence type="ECO:0000256" key="15">
    <source>
        <dbReference type="ARBA" id="ARBA00023306"/>
    </source>
</evidence>
<gene>
    <name evidence="19" type="primary">murB</name>
    <name evidence="21" type="ORF">ACPOL_0149</name>
</gene>